<keyword evidence="3" id="KW-1185">Reference proteome</keyword>
<keyword evidence="1" id="KW-0812">Transmembrane</keyword>
<evidence type="ECO:0000256" key="1">
    <source>
        <dbReference type="SAM" id="Phobius"/>
    </source>
</evidence>
<keyword evidence="1" id="KW-0472">Membrane</keyword>
<dbReference type="AlphaFoldDB" id="A0A7C8MWA6"/>
<organism evidence="2 3">
    <name type="scientific">Massariosphaeria phaeospora</name>
    <dbReference type="NCBI Taxonomy" id="100035"/>
    <lineage>
        <taxon>Eukaryota</taxon>
        <taxon>Fungi</taxon>
        <taxon>Dikarya</taxon>
        <taxon>Ascomycota</taxon>
        <taxon>Pezizomycotina</taxon>
        <taxon>Dothideomycetes</taxon>
        <taxon>Pleosporomycetidae</taxon>
        <taxon>Pleosporales</taxon>
        <taxon>Pleosporales incertae sedis</taxon>
        <taxon>Massariosphaeria</taxon>
    </lineage>
</organism>
<sequence>MIGIEMLRMLSVVDDTALKLSELNGFFEGFIFKIVPRITSSGILGSVPRYFRHAVLLVALSSLIQPASGLDYDGTVMVPFPEAPFAIPDGTPVRSVLQEEVPRIVAGAFTGIFFVLGGYLGGAVRSLLGPLMGVTSVLWFIMRNDAAIKPAISWMVFGA</sequence>
<dbReference type="Proteomes" id="UP000481861">
    <property type="component" value="Unassembled WGS sequence"/>
</dbReference>
<protein>
    <submittedName>
        <fullName evidence="2">Uncharacterized protein</fullName>
    </submittedName>
</protein>
<evidence type="ECO:0000313" key="3">
    <source>
        <dbReference type="Proteomes" id="UP000481861"/>
    </source>
</evidence>
<name>A0A7C8MWA6_9PLEO</name>
<evidence type="ECO:0000313" key="2">
    <source>
        <dbReference type="EMBL" id="KAF2878544.1"/>
    </source>
</evidence>
<feature type="transmembrane region" description="Helical" evidence="1">
    <location>
        <begin position="127"/>
        <end position="142"/>
    </location>
</feature>
<comment type="caution">
    <text evidence="2">The sequence shown here is derived from an EMBL/GenBank/DDBJ whole genome shotgun (WGS) entry which is preliminary data.</text>
</comment>
<reference evidence="2 3" key="1">
    <citation type="submission" date="2020-01" db="EMBL/GenBank/DDBJ databases">
        <authorList>
            <consortium name="DOE Joint Genome Institute"/>
            <person name="Haridas S."/>
            <person name="Albert R."/>
            <person name="Binder M."/>
            <person name="Bloem J."/>
            <person name="Labutti K."/>
            <person name="Salamov A."/>
            <person name="Andreopoulos B."/>
            <person name="Baker S.E."/>
            <person name="Barry K."/>
            <person name="Bills G."/>
            <person name="Bluhm B.H."/>
            <person name="Cannon C."/>
            <person name="Castanera R."/>
            <person name="Culley D.E."/>
            <person name="Daum C."/>
            <person name="Ezra D."/>
            <person name="Gonzalez J.B."/>
            <person name="Henrissat B."/>
            <person name="Kuo A."/>
            <person name="Liang C."/>
            <person name="Lipzen A."/>
            <person name="Lutzoni F."/>
            <person name="Magnuson J."/>
            <person name="Mondo S."/>
            <person name="Nolan M."/>
            <person name="Ohm R."/>
            <person name="Pangilinan J."/>
            <person name="Park H.-J.H."/>
            <person name="Ramirez L."/>
            <person name="Alfaro M."/>
            <person name="Sun H."/>
            <person name="Tritt A."/>
            <person name="Yoshinaga Y."/>
            <person name="Zwiers L.-H.L."/>
            <person name="Turgeon B.G."/>
            <person name="Goodwin S.B."/>
            <person name="Spatafora J.W."/>
            <person name="Crous P.W."/>
            <person name="Grigoriev I.V."/>
        </authorList>
    </citation>
    <scope>NUCLEOTIDE SEQUENCE [LARGE SCALE GENOMIC DNA]</scope>
    <source>
        <strain evidence="2 3">CBS 611.86</strain>
    </source>
</reference>
<gene>
    <name evidence="2" type="ORF">BDV95DRAFT_24924</name>
</gene>
<dbReference type="OrthoDB" id="3800458at2759"/>
<keyword evidence="1" id="KW-1133">Transmembrane helix</keyword>
<dbReference type="EMBL" id="JAADJZ010000001">
    <property type="protein sequence ID" value="KAF2878544.1"/>
    <property type="molecule type" value="Genomic_DNA"/>
</dbReference>
<proteinExistence type="predicted"/>
<accession>A0A7C8MWA6</accession>